<organism evidence="14 15">
    <name type="scientific">Oikopleura dioica</name>
    <name type="common">Tunicate</name>
    <dbReference type="NCBI Taxonomy" id="34765"/>
    <lineage>
        <taxon>Eukaryota</taxon>
        <taxon>Metazoa</taxon>
        <taxon>Chordata</taxon>
        <taxon>Tunicata</taxon>
        <taxon>Appendicularia</taxon>
        <taxon>Copelata</taxon>
        <taxon>Oikopleuridae</taxon>
        <taxon>Oikopleura</taxon>
    </lineage>
</organism>
<feature type="domain" description="Fringe-like glycosyltransferase" evidence="13">
    <location>
        <begin position="2"/>
        <end position="108"/>
    </location>
</feature>
<keyword evidence="10" id="KW-1133">Transmembrane helix</keyword>
<keyword evidence="5" id="KW-0328">Glycosyltransferase</keyword>
<dbReference type="Proteomes" id="UP001158576">
    <property type="component" value="Chromosome 2"/>
</dbReference>
<keyword evidence="8" id="KW-0547">Nucleotide-binding</keyword>
<dbReference type="Gene3D" id="3.90.550.50">
    <property type="match status" value="1"/>
</dbReference>
<evidence type="ECO:0000313" key="14">
    <source>
        <dbReference type="EMBL" id="CAG5113673.1"/>
    </source>
</evidence>
<evidence type="ECO:0000256" key="10">
    <source>
        <dbReference type="ARBA" id="ARBA00022989"/>
    </source>
</evidence>
<evidence type="ECO:0000313" key="15">
    <source>
        <dbReference type="Proteomes" id="UP001158576"/>
    </source>
</evidence>
<evidence type="ECO:0000256" key="2">
    <source>
        <dbReference type="ARBA" id="ARBA00004922"/>
    </source>
</evidence>
<evidence type="ECO:0000259" key="13">
    <source>
        <dbReference type="Pfam" id="PF02434"/>
    </source>
</evidence>
<keyword evidence="9" id="KW-0735">Signal-anchor</keyword>
<evidence type="ECO:0000256" key="12">
    <source>
        <dbReference type="ARBA" id="ARBA00048842"/>
    </source>
</evidence>
<gene>
    <name evidence="14" type="ORF">OKIOD_LOCUS16528</name>
</gene>
<dbReference type="InterPro" id="IPR003378">
    <property type="entry name" value="Fringe-like_glycosylTrfase"/>
</dbReference>
<dbReference type="Pfam" id="PF02434">
    <property type="entry name" value="Fringe"/>
    <property type="match status" value="1"/>
</dbReference>
<evidence type="ECO:0000256" key="1">
    <source>
        <dbReference type="ARBA" id="ARBA00004606"/>
    </source>
</evidence>
<evidence type="ECO:0000256" key="7">
    <source>
        <dbReference type="ARBA" id="ARBA00022692"/>
    </source>
</evidence>
<dbReference type="EMBL" id="OU015567">
    <property type="protein sequence ID" value="CAG5113673.1"/>
    <property type="molecule type" value="Genomic_DNA"/>
</dbReference>
<name>A0ABN7T7S1_OIKDI</name>
<keyword evidence="6" id="KW-0808">Transferase</keyword>
<dbReference type="EC" id="2.4.1.122" evidence="4"/>
<accession>A0ABN7T7S1</accession>
<keyword evidence="15" id="KW-1185">Reference proteome</keyword>
<reference evidence="14 15" key="1">
    <citation type="submission" date="2021-04" db="EMBL/GenBank/DDBJ databases">
        <authorList>
            <person name="Bliznina A."/>
        </authorList>
    </citation>
    <scope>NUCLEOTIDE SEQUENCE [LARGE SCALE GENOMIC DNA]</scope>
</reference>
<evidence type="ECO:0000256" key="11">
    <source>
        <dbReference type="ARBA" id="ARBA00023136"/>
    </source>
</evidence>
<dbReference type="PANTHER" id="PTHR23033">
    <property type="entry name" value="BETA1,3-GALACTOSYLTRANSFERASE"/>
    <property type="match status" value="1"/>
</dbReference>
<comment type="similarity">
    <text evidence="3">Belongs to the glycosyltransferase 31 family. Beta3-Gal-T subfamily.</text>
</comment>
<proteinExistence type="inferred from homology"/>
<evidence type="ECO:0000256" key="4">
    <source>
        <dbReference type="ARBA" id="ARBA00012557"/>
    </source>
</evidence>
<protein>
    <recommendedName>
        <fullName evidence="4">N-acetylgalactosaminide beta-1,3-galactosyltransferase</fullName>
        <ecNumber evidence="4">2.4.1.122</ecNumber>
    </recommendedName>
</protein>
<evidence type="ECO:0000256" key="3">
    <source>
        <dbReference type="ARBA" id="ARBA00006462"/>
    </source>
</evidence>
<sequence length="112" mass="13216">MTTPEFLRTRVKAFSDTWLRDLDRNDVDVLFFSKPEPGFNTISMADVDDHVYPPQKKSFKMLAFFHDKLIDQYEWFLRLDDDTVIQWENLNLFLARLNSTKPLMIGNPGNQS</sequence>
<keyword evidence="11" id="KW-0472">Membrane</keyword>
<evidence type="ECO:0000256" key="8">
    <source>
        <dbReference type="ARBA" id="ARBA00022741"/>
    </source>
</evidence>
<evidence type="ECO:0000256" key="6">
    <source>
        <dbReference type="ARBA" id="ARBA00022679"/>
    </source>
</evidence>
<keyword evidence="7" id="KW-0812">Transmembrane</keyword>
<comment type="subcellular location">
    <subcellularLocation>
        <location evidence="1">Membrane</location>
        <topology evidence="1">Single-pass type II membrane protein</topology>
    </subcellularLocation>
</comment>
<dbReference type="InterPro" id="IPR026050">
    <property type="entry name" value="C1GALT1/C1GALT1_chp1"/>
</dbReference>
<evidence type="ECO:0000256" key="5">
    <source>
        <dbReference type="ARBA" id="ARBA00022676"/>
    </source>
</evidence>
<comment type="pathway">
    <text evidence="2">Protein modification; protein glycosylation.</text>
</comment>
<comment type="catalytic activity">
    <reaction evidence="12">
        <text>an N-acetyl-alpha-D-galactosaminyl derivative + UDP-alpha-D-galactose = a beta-D-galactosyl-(1-&gt;3)-N-acetyl-alpha-D-galactosaminyl derivative + UDP + H(+)</text>
        <dbReference type="Rhea" id="RHEA:15621"/>
        <dbReference type="ChEBI" id="CHEBI:15378"/>
        <dbReference type="ChEBI" id="CHEBI:28257"/>
        <dbReference type="ChEBI" id="CHEBI:58223"/>
        <dbReference type="ChEBI" id="CHEBI:66914"/>
        <dbReference type="ChEBI" id="CHEBI:133470"/>
        <dbReference type="EC" id="2.4.1.122"/>
    </reaction>
</comment>
<evidence type="ECO:0000256" key="9">
    <source>
        <dbReference type="ARBA" id="ARBA00022968"/>
    </source>
</evidence>